<evidence type="ECO:0000313" key="2">
    <source>
        <dbReference type="EMBL" id="SFP71985.1"/>
    </source>
</evidence>
<keyword evidence="3" id="KW-1185">Reference proteome</keyword>
<protein>
    <submittedName>
        <fullName evidence="2">Uncharacterized protein</fullName>
    </submittedName>
</protein>
<keyword evidence="1" id="KW-1133">Transmembrane helix</keyword>
<reference evidence="3" key="1">
    <citation type="submission" date="2016-10" db="EMBL/GenBank/DDBJ databases">
        <authorList>
            <person name="Varghese N."/>
            <person name="Submissions S."/>
        </authorList>
    </citation>
    <scope>NUCLEOTIDE SEQUENCE [LARGE SCALE GENOMIC DNA]</scope>
    <source>
        <strain evidence="3">OR362-8,ATCC BAA-1266,JCM 13504</strain>
    </source>
</reference>
<name>A0A1I5SMN0_HYMAR</name>
<organism evidence="2 3">
    <name type="scientific">Hymenobacter arizonensis</name>
    <name type="common">Siccationidurans arizonensis</name>
    <dbReference type="NCBI Taxonomy" id="1227077"/>
    <lineage>
        <taxon>Bacteria</taxon>
        <taxon>Pseudomonadati</taxon>
        <taxon>Bacteroidota</taxon>
        <taxon>Cytophagia</taxon>
        <taxon>Cytophagales</taxon>
        <taxon>Hymenobacteraceae</taxon>
        <taxon>Hymenobacter</taxon>
    </lineage>
</organism>
<dbReference type="Proteomes" id="UP000199029">
    <property type="component" value="Unassembled WGS sequence"/>
</dbReference>
<feature type="transmembrane region" description="Helical" evidence="1">
    <location>
        <begin position="21"/>
        <end position="37"/>
    </location>
</feature>
<accession>A0A1I5SMN0</accession>
<feature type="transmembrane region" description="Helical" evidence="1">
    <location>
        <begin position="43"/>
        <end position="62"/>
    </location>
</feature>
<evidence type="ECO:0000256" key="1">
    <source>
        <dbReference type="SAM" id="Phobius"/>
    </source>
</evidence>
<feature type="transmembrane region" description="Helical" evidence="1">
    <location>
        <begin position="119"/>
        <end position="136"/>
    </location>
</feature>
<keyword evidence="1" id="KW-0472">Membrane</keyword>
<evidence type="ECO:0000313" key="3">
    <source>
        <dbReference type="Proteomes" id="UP000199029"/>
    </source>
</evidence>
<gene>
    <name evidence="2" type="ORF">SAMN04515668_0119</name>
</gene>
<proteinExistence type="predicted"/>
<keyword evidence="1" id="KW-0812">Transmembrane</keyword>
<dbReference type="EMBL" id="FOXS01000001">
    <property type="protein sequence ID" value="SFP71985.1"/>
    <property type="molecule type" value="Genomic_DNA"/>
</dbReference>
<feature type="transmembrane region" description="Helical" evidence="1">
    <location>
        <begin position="89"/>
        <end position="107"/>
    </location>
</feature>
<sequence>MGKQALVNRLRWYYPMERMHAYLTFPVIAVYLLWANAFRNVFFLLYGLLACIIILVQGQHYWKLKLHRLIGKDIEEEKNLQFFKQAKRLNLALVALMPIVGVVQWYVADWEIKAENLLAWALLANAFAVLEHLNYYHRQLSIDNMPDVHYVIRNKKLKISSLAKDLAENKI</sequence>
<dbReference type="AlphaFoldDB" id="A0A1I5SMN0"/>